<name>A0A7S6VZX0_9GAMM</name>
<dbReference type="EMBL" id="CP048659">
    <property type="protein sequence ID" value="QOW47928.1"/>
    <property type="molecule type" value="Genomic_DNA"/>
</dbReference>
<dbReference type="Pfam" id="PF00959">
    <property type="entry name" value="Phage_lysozyme"/>
    <property type="match status" value="1"/>
</dbReference>
<dbReference type="InterPro" id="IPR033907">
    <property type="entry name" value="Endolysin_autolysin"/>
</dbReference>
<dbReference type="SUPFAM" id="SSF53955">
    <property type="entry name" value="Lysozyme-like"/>
    <property type="match status" value="1"/>
</dbReference>
<keyword evidence="9" id="KW-1185">Reference proteome</keyword>
<reference evidence="8 9" key="1">
    <citation type="submission" date="2020-02" db="EMBL/GenBank/DDBJ databases">
        <title>Tigecycline-resistant Acinetobacter species from pigs and migratory birds.</title>
        <authorList>
            <person name="Chen C."/>
            <person name="Sun J."/>
            <person name="Liao X.-P."/>
            <person name="Liu Y.-H."/>
        </authorList>
    </citation>
    <scope>NUCLEOTIDE SEQUENCE [LARGE SCALE GENOMIC DNA]</scope>
    <source>
        <strain evidence="8 9">YH12207_T</strain>
    </source>
</reference>
<dbReference type="HAMAP" id="MF_04110">
    <property type="entry name" value="ENDOLYSIN_T4"/>
    <property type="match status" value="1"/>
</dbReference>
<dbReference type="Gene3D" id="1.10.530.40">
    <property type="match status" value="1"/>
</dbReference>
<dbReference type="GO" id="GO:0031640">
    <property type="term" value="P:killing of cells of another organism"/>
    <property type="evidence" value="ECO:0007669"/>
    <property type="project" value="UniProtKB-KW"/>
</dbReference>
<keyword evidence="3 7" id="KW-0081">Bacteriolytic enzyme</keyword>
<dbReference type="InterPro" id="IPR002196">
    <property type="entry name" value="Glyco_hydro_24"/>
</dbReference>
<keyword evidence="6 7" id="KW-0326">Glycosidase</keyword>
<keyword evidence="5" id="KW-1035">Host cytoplasm</keyword>
<dbReference type="PANTHER" id="PTHR38107:SF3">
    <property type="entry name" value="LYSOZYME RRRD-RELATED"/>
    <property type="match status" value="1"/>
</dbReference>
<evidence type="ECO:0000256" key="7">
    <source>
        <dbReference type="RuleBase" id="RU003788"/>
    </source>
</evidence>
<keyword evidence="4 7" id="KW-0378">Hydrolase</keyword>
<dbReference type="InterPro" id="IPR034690">
    <property type="entry name" value="Endolysin_T4_type"/>
</dbReference>
<gene>
    <name evidence="8" type="ORF">G0028_11315</name>
</gene>
<comment type="similarity">
    <text evidence="7">Belongs to the glycosyl hydrolase 24 family.</text>
</comment>
<dbReference type="EC" id="3.2.1.17" evidence="7"/>
<evidence type="ECO:0000256" key="1">
    <source>
        <dbReference type="ARBA" id="ARBA00000632"/>
    </source>
</evidence>
<organism evidence="8 9">
    <name type="scientific">Acinetobacter piscicola</name>
    <dbReference type="NCBI Taxonomy" id="2006115"/>
    <lineage>
        <taxon>Bacteria</taxon>
        <taxon>Pseudomonadati</taxon>
        <taxon>Pseudomonadota</taxon>
        <taxon>Gammaproteobacteria</taxon>
        <taxon>Moraxellales</taxon>
        <taxon>Moraxellaceae</taxon>
        <taxon>Acinetobacter</taxon>
    </lineage>
</organism>
<dbReference type="InterPro" id="IPR051018">
    <property type="entry name" value="Bacteriophage_GH24"/>
</dbReference>
<dbReference type="GO" id="GO:0009253">
    <property type="term" value="P:peptidoglycan catabolic process"/>
    <property type="evidence" value="ECO:0007669"/>
    <property type="project" value="InterPro"/>
</dbReference>
<evidence type="ECO:0000313" key="9">
    <source>
        <dbReference type="Proteomes" id="UP000593966"/>
    </source>
</evidence>
<accession>A0A7S6VZX0</accession>
<keyword evidence="2 7" id="KW-0929">Antimicrobial</keyword>
<protein>
    <recommendedName>
        <fullName evidence="7">Lysozyme</fullName>
        <ecNumber evidence="7">3.2.1.17</ecNumber>
    </recommendedName>
</protein>
<evidence type="ECO:0000313" key="8">
    <source>
        <dbReference type="EMBL" id="QOW47928.1"/>
    </source>
</evidence>
<dbReference type="PANTHER" id="PTHR38107">
    <property type="match status" value="1"/>
</dbReference>
<evidence type="ECO:0000256" key="5">
    <source>
        <dbReference type="ARBA" id="ARBA00023200"/>
    </source>
</evidence>
<evidence type="ECO:0000256" key="4">
    <source>
        <dbReference type="ARBA" id="ARBA00022801"/>
    </source>
</evidence>
<dbReference type="GO" id="GO:0042742">
    <property type="term" value="P:defense response to bacterium"/>
    <property type="evidence" value="ECO:0007669"/>
    <property type="project" value="UniProtKB-KW"/>
</dbReference>
<sequence>MVVLGFIGKKIYQPELHQIQKFTATPSTGANLENLFNIFRQIAGGSLNKNQVNQINELIDSLKKNKSVSSKTTSATGIDLICSFEGLRLNAYDDGVGVWTIGYGTTVINGVKVKKGDTCTLEQAKKYMVSDLKKFEAAVNKVTVALNQNQFDALVSLAYNIGTGAFEKSTLLKKLNAGDYKGAAAQFDVWSKAGGKVMKGLVNRRAAERKLFEKAV</sequence>
<dbReference type="InterPro" id="IPR023346">
    <property type="entry name" value="Lysozyme-like_dom_sf"/>
</dbReference>
<evidence type="ECO:0000256" key="3">
    <source>
        <dbReference type="ARBA" id="ARBA00022638"/>
    </source>
</evidence>
<dbReference type="InterPro" id="IPR023347">
    <property type="entry name" value="Lysozyme_dom_sf"/>
</dbReference>
<evidence type="ECO:0000256" key="2">
    <source>
        <dbReference type="ARBA" id="ARBA00022529"/>
    </source>
</evidence>
<proteinExistence type="inferred from homology"/>
<dbReference type="GO" id="GO:0016998">
    <property type="term" value="P:cell wall macromolecule catabolic process"/>
    <property type="evidence" value="ECO:0007669"/>
    <property type="project" value="InterPro"/>
</dbReference>
<evidence type="ECO:0000256" key="6">
    <source>
        <dbReference type="ARBA" id="ARBA00023295"/>
    </source>
</evidence>
<comment type="catalytic activity">
    <reaction evidence="1 7">
        <text>Hydrolysis of (1-&gt;4)-beta-linkages between N-acetylmuramic acid and N-acetyl-D-glucosamine residues in a peptidoglycan and between N-acetyl-D-glucosamine residues in chitodextrins.</text>
        <dbReference type="EC" id="3.2.1.17"/>
    </reaction>
</comment>
<dbReference type="AlphaFoldDB" id="A0A7S6VZX0"/>
<dbReference type="Proteomes" id="UP000593966">
    <property type="component" value="Chromosome"/>
</dbReference>
<dbReference type="GO" id="GO:0003796">
    <property type="term" value="F:lysozyme activity"/>
    <property type="evidence" value="ECO:0007669"/>
    <property type="project" value="UniProtKB-EC"/>
</dbReference>
<dbReference type="CDD" id="cd00737">
    <property type="entry name" value="lyz_endolysin_autolysin"/>
    <property type="match status" value="1"/>
</dbReference>